<feature type="compositionally biased region" description="Polar residues" evidence="1">
    <location>
        <begin position="262"/>
        <end position="272"/>
    </location>
</feature>
<dbReference type="AlphaFoldDB" id="Q8SUA5"/>
<gene>
    <name evidence="2" type="ordered locus">ECU10_1650</name>
</gene>
<reference evidence="2 3" key="1">
    <citation type="journal article" date="2001" name="Nature">
        <title>Genome sequence and gene compaction of the eukaryote parasite Encephalitozoon cuniculi.</title>
        <authorList>
            <person name="Katinka M.D."/>
            <person name="Duprat S."/>
            <person name="Cornillot E."/>
            <person name="Metenier G."/>
            <person name="Thomarat F."/>
            <person name="Prensier G."/>
            <person name="Barbe V."/>
            <person name="Peyretaillade E."/>
            <person name="Brottier P."/>
            <person name="Wincker P."/>
            <person name="Delbac F."/>
            <person name="El Alaoui H."/>
            <person name="Peyret P."/>
            <person name="Saurin W."/>
            <person name="Gouy M."/>
            <person name="Weissenbach J."/>
            <person name="Vivares C.P."/>
        </authorList>
    </citation>
    <scope>NUCLEOTIDE SEQUENCE [LARGE SCALE GENOMIC DNA]</scope>
    <source>
        <strain evidence="2 3">GB-M1</strain>
    </source>
</reference>
<dbReference type="VEuPathDB" id="MicrosporidiaDB:ECU10_1650"/>
<dbReference type="EMBL" id="AL590449">
    <property type="protein sequence ID" value="CAD25886.1"/>
    <property type="molecule type" value="Genomic_DNA"/>
</dbReference>
<evidence type="ECO:0000313" key="2">
    <source>
        <dbReference type="EMBL" id="CAD25886.1"/>
    </source>
</evidence>
<accession>Q8SUA5</accession>
<dbReference type="GeneID" id="859933"/>
<feature type="region of interest" description="Disordered" evidence="1">
    <location>
        <begin position="252"/>
        <end position="289"/>
    </location>
</feature>
<organism evidence="2 3">
    <name type="scientific">Encephalitozoon cuniculi (strain GB-M1)</name>
    <name type="common">Microsporidian parasite</name>
    <dbReference type="NCBI Taxonomy" id="284813"/>
    <lineage>
        <taxon>Eukaryota</taxon>
        <taxon>Fungi</taxon>
        <taxon>Fungi incertae sedis</taxon>
        <taxon>Microsporidia</taxon>
        <taxon>Unikaryonidae</taxon>
        <taxon>Encephalitozoon</taxon>
    </lineage>
</organism>
<reference evidence="2 3" key="2">
    <citation type="journal article" date="2009" name="BMC Genomics">
        <title>Identification of transcriptional signals in Encephalitozoon cuniculi widespread among Microsporidia phylum: support for accurate structural genome annotation.</title>
        <authorList>
            <person name="Peyretaillade E."/>
            <person name="Goncalves O."/>
            <person name="Terrat S."/>
            <person name="Dugat-Bony E."/>
            <person name="Wincker P."/>
            <person name="Cornman R.S."/>
            <person name="Evans J.D."/>
            <person name="Delbac F."/>
            <person name="Peyret P."/>
        </authorList>
    </citation>
    <scope>NUCLEOTIDE SEQUENCE [LARGE SCALE GENOMIC DNA]</scope>
    <source>
        <strain evidence="2 3">GB-M1</strain>
    </source>
</reference>
<sequence>MEGNKSKEVECADSRDFSFRINNLDMDNPEHVVWAYKNIQRVYSHSAPDFNKMIKMMMEHRPLDFNTGLVVLEEVANILQSCFVEEKKDEEISFVASRCGLAIGDRTDAPEMQCVDYLYRLVIPFARTCTKQVVDIVAFLFTRTTVAEFDELFEIFGKKKDFLVELYLLKVKLMRERSSNYRCRRCRNVNEMNCLSMEECIKNMKISLVGKSKEEADQEKKTDFYSIDDATQNRKEKCSGAEEAAEDLALSQDRPFFEPNAESDSSASTKCSDTSDEKNKLNGSSPNHKFHQVSNEPSCPNLICMCGAAGQVGTTCLCASYETSDEIHCLGEAKKHLMDIESISPRFFLENVALYLSLSFDEELLNLFRKYTNTEYQAVCASHVFKLRTVDSGTIEAMVEEMRNAKREMLKSDFLPITSTTFGLYIGWCMDTFGSISISSVSDYSDISRLYIRFLRAFRHKKMFLILAEICGCRIERVSAVACAYIADNLEEIVEIFLNLFDNTEADPRLSKDEEKVLNTLLNDEKIFKDVCRLDAPGFCIKQELEKIVLEVCRRHRKAFLPQIKILHRFLDSEFRLKVIGILCTDYANDWRYRRALLHSYRENPCFFKGVLNLTSFTKDPVFIVRRTALDIKEELGSEIIEGA</sequence>
<protein>
    <submittedName>
        <fullName evidence="2">Uncharacterized protein</fullName>
    </submittedName>
</protein>
<dbReference type="HOGENOM" id="CLU_429620_0_0_1"/>
<dbReference type="OrthoDB" id="2192235at2759"/>
<dbReference type="InParanoid" id="Q8SUA5"/>
<dbReference type="KEGG" id="ecu:ECU10_1650"/>
<proteinExistence type="predicted"/>
<name>Q8SUA5_ENCCU</name>
<dbReference type="RefSeq" id="NP_586282.1">
    <property type="nucleotide sequence ID" value="NM_001042115.1"/>
</dbReference>
<keyword evidence="3" id="KW-1185">Reference proteome</keyword>
<evidence type="ECO:0000256" key="1">
    <source>
        <dbReference type="SAM" id="MobiDB-lite"/>
    </source>
</evidence>
<dbReference type="OMA" id="NIDSECK"/>
<evidence type="ECO:0000313" key="3">
    <source>
        <dbReference type="Proteomes" id="UP000000819"/>
    </source>
</evidence>
<dbReference type="Proteomes" id="UP000000819">
    <property type="component" value="Chromosome X"/>
</dbReference>